<accession>A0A6M0RMF2</accession>
<protein>
    <recommendedName>
        <fullName evidence="1">DUF6916 domain-containing protein</fullName>
    </recommendedName>
</protein>
<evidence type="ECO:0000313" key="2">
    <source>
        <dbReference type="EMBL" id="NEZ56953.1"/>
    </source>
</evidence>
<proteinExistence type="predicted"/>
<dbReference type="AlphaFoldDB" id="A0A6M0RMF2"/>
<dbReference type="InterPro" id="IPR054209">
    <property type="entry name" value="DUF6916"/>
</dbReference>
<comment type="caution">
    <text evidence="2">The sequence shown here is derived from an EMBL/GenBank/DDBJ whole genome shotgun (WGS) entry which is preliminary data.</text>
</comment>
<reference evidence="2 3" key="1">
    <citation type="journal article" date="2020" name="Microb. Ecol.">
        <title>Ecogenomics of the Marine Benthic Filamentous Cyanobacterium Adonisia.</title>
        <authorList>
            <person name="Walter J.M."/>
            <person name="Coutinho F.H."/>
            <person name="Leomil L."/>
            <person name="Hargreaves P.I."/>
            <person name="Campeao M.E."/>
            <person name="Vieira V.V."/>
            <person name="Silva B.S."/>
            <person name="Fistarol G.O."/>
            <person name="Salomon P.S."/>
            <person name="Sawabe T."/>
            <person name="Mino S."/>
            <person name="Hosokawa M."/>
            <person name="Miyashita H."/>
            <person name="Maruyama F."/>
            <person name="van Verk M.C."/>
            <person name="Dutilh B.E."/>
            <person name="Thompson C.C."/>
            <person name="Thompson F.L."/>
        </authorList>
    </citation>
    <scope>NUCLEOTIDE SEQUENCE [LARGE SCALE GENOMIC DNA]</scope>
    <source>
        <strain evidence="2 3">CCMR0081</strain>
    </source>
</reference>
<keyword evidence="3" id="KW-1185">Reference proteome</keyword>
<name>A0A6M0RMF2_9CYAN</name>
<organism evidence="2 3">
    <name type="scientific">Adonisia turfae CCMR0081</name>
    <dbReference type="NCBI Taxonomy" id="2292702"/>
    <lineage>
        <taxon>Bacteria</taxon>
        <taxon>Bacillati</taxon>
        <taxon>Cyanobacteriota</taxon>
        <taxon>Adonisia</taxon>
        <taxon>Adonisia turfae</taxon>
    </lineage>
</organism>
<feature type="domain" description="DUF6916" evidence="1">
    <location>
        <begin position="5"/>
        <end position="96"/>
    </location>
</feature>
<gene>
    <name evidence="2" type="ORF">DXZ20_14945</name>
</gene>
<evidence type="ECO:0000259" key="1">
    <source>
        <dbReference type="Pfam" id="PF21880"/>
    </source>
</evidence>
<dbReference type="Pfam" id="PF21880">
    <property type="entry name" value="DUF6916"/>
    <property type="match status" value="1"/>
</dbReference>
<dbReference type="EMBL" id="QXHD01000004">
    <property type="protein sequence ID" value="NEZ56953.1"/>
    <property type="molecule type" value="Genomic_DNA"/>
</dbReference>
<sequence length="97" mass="10455">MFKTLTLSDFSSTVGSSFQVCPEPDTSLQLELLEAVELSSSSSARSESFSLLFKGPSDVVLPQKLYSMNHSDLGDLSIFLVPVAGASDGIRYEAIFN</sequence>
<dbReference type="RefSeq" id="WP_163666437.1">
    <property type="nucleotide sequence ID" value="NZ_QXHD01000004.1"/>
</dbReference>
<evidence type="ECO:0000313" key="3">
    <source>
        <dbReference type="Proteomes" id="UP000481033"/>
    </source>
</evidence>
<dbReference type="Proteomes" id="UP000481033">
    <property type="component" value="Unassembled WGS sequence"/>
</dbReference>